<evidence type="ECO:0000259" key="6">
    <source>
        <dbReference type="PROSITE" id="PS50206"/>
    </source>
</evidence>
<feature type="compositionally biased region" description="Low complexity" evidence="3">
    <location>
        <begin position="609"/>
        <end position="620"/>
    </location>
</feature>
<dbReference type="PANTHER" id="PTHR19134">
    <property type="entry name" value="RECEPTOR-TYPE TYROSINE-PROTEIN PHOSPHATASE"/>
    <property type="match status" value="1"/>
</dbReference>
<dbReference type="Proteomes" id="UP000703269">
    <property type="component" value="Unassembled WGS sequence"/>
</dbReference>
<proteinExistence type="inferred from homology"/>
<accession>A0A9P3GM90</accession>
<evidence type="ECO:0000313" key="8">
    <source>
        <dbReference type="Proteomes" id="UP000703269"/>
    </source>
</evidence>
<dbReference type="OrthoDB" id="6058203at2759"/>
<feature type="region of interest" description="Disordered" evidence="3">
    <location>
        <begin position="331"/>
        <end position="351"/>
    </location>
</feature>
<dbReference type="InterPro" id="IPR029021">
    <property type="entry name" value="Prot-tyrosine_phosphatase-like"/>
</dbReference>
<dbReference type="InterPro" id="IPR016130">
    <property type="entry name" value="Tyr_Pase_AS"/>
</dbReference>
<feature type="domain" description="Rhodanese" evidence="6">
    <location>
        <begin position="179"/>
        <end position="294"/>
    </location>
</feature>
<feature type="compositionally biased region" description="Low complexity" evidence="3">
    <location>
        <begin position="143"/>
        <end position="159"/>
    </location>
</feature>
<keyword evidence="8" id="KW-1185">Reference proteome</keyword>
<feature type="region of interest" description="Disordered" evidence="3">
    <location>
        <begin position="570"/>
        <end position="623"/>
    </location>
</feature>
<comment type="caution">
    <text evidence="7">The sequence shown here is derived from an EMBL/GenBank/DDBJ whole genome shotgun (WGS) entry which is preliminary data.</text>
</comment>
<feature type="compositionally biased region" description="Basic and acidic residues" evidence="3">
    <location>
        <begin position="1396"/>
        <end position="1408"/>
    </location>
</feature>
<feature type="compositionally biased region" description="Polar residues" evidence="3">
    <location>
        <begin position="1222"/>
        <end position="1231"/>
    </location>
</feature>
<sequence length="1544" mass="164170">MDFFAATREHSAAPAPVAVAAAGHGVPDGREPTTTMDHNAPVGVAAFAEAINARYSRAGTSLIPLSPNQHGSTTPNFLPATPPSGPARPVQAQPFTLTMPARPAALSPAPLLSLHPPPPPHRSSPLATAASPPPPAAPADFRLSLPTLPSLPATSASSQPLPPSAFTALSPNALQPVLGEPSILILDIRPHNVYANARLPSALSLSVPSTLLKRPLFSLDRLAQMLSPSTRARFSAWPTASKILVYDADSTTLAEGGNILGLLRKLRKEGYAGELCWVKGGFKAVWREQFDLVDQSAPVEEEDEEGELPSQAALGAPAQLHQPAANIPGVEMSKTMSAPPTMAGFPQSVPPSMLLRTKKLPMSAFTSSTTTSSRPYPGSMSNLVPATPLPSRGDPFAAATILGAPSGTMSTSMSLPGTARSPSVASTSTIPEGKPLHAFPPRLGVIPNTGPLARSTDTASSLPTQGAGAAYGLAPRERQHHKSFPGVVGGQSVAFNPFFDTIRQNLELGGGRGAGEGIPLRLSRRVRRRVGDLPFEWLREIARRSGHVSDESLSSDKVEYPAAKPLVISLTDNMQSETDSDDNSATTRPSRRERTRKKVAGLNGRDDSPATSSPPASSPDGEGLAKSLAMQFYKIELGEQRRLMGVMEHHSMESGDVVDANASAMQPMVKSATVGGFTTNRQGIPSGGLCGPMPTLPAGPPIARDEKTNDVDQGRQTYPGTVAARMLSGTASEGGVHVSRSAKDRAKAFPFSITAGVEKGDKNRYRNIWPFEHARVRLHKSRPEDDDYMNASYVRPLGTKKRYIATQGPLPSTFTDFWMLCWQENVHVIVMLTREVESALVKCGNYWQEGEYGPLRLKVVSTNDTPERENRRRESEMASGFFNVPQARAAATDTDDHTIRRVFELTHTGYPSAPPRTVIQLQYLDWPDLDVPKDPRGLLDLMQEVDDAVDSTRGDRARVWGEGPLRGKSGSKNAAALSDSRPQAIQTVESMDDLDAETGVAKHAIDNPPVLLHCSAGVGRTGGFIAVDAILDGLRREMRKRREEKGALDKLSSGSGSPVPSTARGSSSPVSGDTDDAMEVDSRSVASASPARKDSALPDTVSASAGDLPPAADPSPADDMDVDVEASPKRISAPSASRRVLQPSTDLIDEVRRSHLQRSSSHTVRERDFVSSPSPIIRSPAPHVLSPRGNRSETASSLSGSMTSGRRSTSTLTSESRSGTSPVGSSAAGSTTSLNAAAKSMKLSEPQAPSAATAAVAGSTVATEAAVRAVGDSSSGKAQRVLEHARLDSWRTNVSDSGTHHTTDNQPTMQTVDDSVDEMPPTPRNLAFDYTSPRPLDDAASPPLLSSYNEPIRRVIEDMREQRMSLCQSLRQYVFVHRAIIEGALMIVDEEKKREDAERLAAEQEAASKDTGANAASEARPTQTSGVQAPKAQSPSAPRATFAFNLDRGKDAQFPLHAPVPRGAPLADVLMDDDSLLQPPPAIPSPRSKRQASPTELVQETLKGEARLNKRPSVKRRGQSTDEAAGGLTAKSIALASPHPSDKS</sequence>
<evidence type="ECO:0000313" key="7">
    <source>
        <dbReference type="EMBL" id="GJE96824.1"/>
    </source>
</evidence>
<gene>
    <name evidence="7" type="ORF">PsYK624_130310</name>
</gene>
<dbReference type="EMBL" id="BPQB01000064">
    <property type="protein sequence ID" value="GJE96824.1"/>
    <property type="molecule type" value="Genomic_DNA"/>
</dbReference>
<reference evidence="7 8" key="1">
    <citation type="submission" date="2021-08" db="EMBL/GenBank/DDBJ databases">
        <title>Draft Genome Sequence of Phanerochaete sordida strain YK-624.</title>
        <authorList>
            <person name="Mori T."/>
            <person name="Dohra H."/>
            <person name="Suzuki T."/>
            <person name="Kawagishi H."/>
            <person name="Hirai H."/>
        </authorList>
    </citation>
    <scope>NUCLEOTIDE SEQUENCE [LARGE SCALE GENOMIC DNA]</scope>
    <source>
        <strain evidence="7 8">YK-624</strain>
    </source>
</reference>
<dbReference type="SUPFAM" id="SSF52799">
    <property type="entry name" value="(Phosphotyrosine protein) phosphatases II"/>
    <property type="match status" value="1"/>
</dbReference>
<dbReference type="PROSITE" id="PS50056">
    <property type="entry name" value="TYR_PHOSPHATASE_2"/>
    <property type="match status" value="1"/>
</dbReference>
<evidence type="ECO:0000259" key="4">
    <source>
        <dbReference type="PROSITE" id="PS50055"/>
    </source>
</evidence>
<evidence type="ECO:0000256" key="3">
    <source>
        <dbReference type="SAM" id="MobiDB-lite"/>
    </source>
</evidence>
<dbReference type="InterPro" id="IPR001763">
    <property type="entry name" value="Rhodanese-like_dom"/>
</dbReference>
<dbReference type="Pfam" id="PF00581">
    <property type="entry name" value="Rhodanese"/>
    <property type="match status" value="1"/>
</dbReference>
<comment type="similarity">
    <text evidence="1">Belongs to the protein-tyrosine phosphatase family. Non-receptor class subfamily.</text>
</comment>
<feature type="compositionally biased region" description="Polar residues" evidence="3">
    <location>
        <begin position="570"/>
        <end position="588"/>
    </location>
</feature>
<dbReference type="PROSITE" id="PS50206">
    <property type="entry name" value="RHODANESE_3"/>
    <property type="match status" value="1"/>
</dbReference>
<evidence type="ECO:0000256" key="2">
    <source>
        <dbReference type="ARBA" id="ARBA00013064"/>
    </source>
</evidence>
<dbReference type="InterPro" id="IPR050348">
    <property type="entry name" value="Protein-Tyr_Phosphatase"/>
</dbReference>
<evidence type="ECO:0000259" key="5">
    <source>
        <dbReference type="PROSITE" id="PS50056"/>
    </source>
</evidence>
<dbReference type="Gene3D" id="3.40.250.10">
    <property type="entry name" value="Rhodanese-like domain"/>
    <property type="match status" value="1"/>
</dbReference>
<dbReference type="EC" id="3.1.3.48" evidence="2"/>
<dbReference type="PROSITE" id="PS50055">
    <property type="entry name" value="TYR_PHOSPHATASE_PTP"/>
    <property type="match status" value="1"/>
</dbReference>
<dbReference type="PROSITE" id="PS00383">
    <property type="entry name" value="TYR_PHOSPHATASE_1"/>
    <property type="match status" value="1"/>
</dbReference>
<feature type="compositionally biased region" description="Polar residues" evidence="3">
    <location>
        <begin position="1420"/>
        <end position="1436"/>
    </location>
</feature>
<dbReference type="GO" id="GO:0004725">
    <property type="term" value="F:protein tyrosine phosphatase activity"/>
    <property type="evidence" value="ECO:0007669"/>
    <property type="project" value="UniProtKB-EC"/>
</dbReference>
<feature type="compositionally biased region" description="Low complexity" evidence="3">
    <location>
        <begin position="1102"/>
        <end position="1115"/>
    </location>
</feature>
<feature type="region of interest" description="Disordered" evidence="3">
    <location>
        <begin position="1396"/>
        <end position="1437"/>
    </location>
</feature>
<feature type="domain" description="Tyrosine-protein phosphatase" evidence="4">
    <location>
        <begin position="761"/>
        <end position="1037"/>
    </location>
</feature>
<dbReference type="PRINTS" id="PR00700">
    <property type="entry name" value="PRTYPHPHTASE"/>
</dbReference>
<feature type="region of interest" description="Disordered" evidence="3">
    <location>
        <begin position="1041"/>
        <end position="1231"/>
    </location>
</feature>
<feature type="compositionally biased region" description="Polar residues" evidence="3">
    <location>
        <begin position="1304"/>
        <end position="1313"/>
    </location>
</feature>
<protein>
    <recommendedName>
        <fullName evidence="2">protein-tyrosine-phosphatase</fullName>
        <ecNumber evidence="2">3.1.3.48</ecNumber>
    </recommendedName>
</protein>
<feature type="compositionally biased region" description="Low complexity" evidence="3">
    <location>
        <begin position="1192"/>
        <end position="1221"/>
    </location>
</feature>
<dbReference type="SMART" id="SM00404">
    <property type="entry name" value="PTPc_motif"/>
    <property type="match status" value="1"/>
</dbReference>
<feature type="compositionally biased region" description="Low complexity" evidence="3">
    <location>
        <begin position="1171"/>
        <end position="1182"/>
    </location>
</feature>
<feature type="region of interest" description="Disordered" evidence="3">
    <location>
        <begin position="1292"/>
        <end position="1316"/>
    </location>
</feature>
<feature type="domain" description="Tyrosine specific protein phosphatases" evidence="5">
    <location>
        <begin position="982"/>
        <end position="1030"/>
    </location>
</feature>
<feature type="compositionally biased region" description="Polar residues" evidence="3">
    <location>
        <begin position="409"/>
        <end position="430"/>
    </location>
</feature>
<feature type="region of interest" description="Disordered" evidence="3">
    <location>
        <begin position="958"/>
        <end position="981"/>
    </location>
</feature>
<dbReference type="InterPro" id="IPR000242">
    <property type="entry name" value="PTP_cat"/>
</dbReference>
<dbReference type="SMART" id="SM00194">
    <property type="entry name" value="PTPc"/>
    <property type="match status" value="1"/>
</dbReference>
<organism evidence="7 8">
    <name type="scientific">Phanerochaete sordida</name>
    <dbReference type="NCBI Taxonomy" id="48140"/>
    <lineage>
        <taxon>Eukaryota</taxon>
        <taxon>Fungi</taxon>
        <taxon>Dikarya</taxon>
        <taxon>Basidiomycota</taxon>
        <taxon>Agaricomycotina</taxon>
        <taxon>Agaricomycetes</taxon>
        <taxon>Polyporales</taxon>
        <taxon>Phanerochaetaceae</taxon>
        <taxon>Phanerochaete</taxon>
    </lineage>
</organism>
<dbReference type="InterPro" id="IPR036873">
    <property type="entry name" value="Rhodanese-like_dom_sf"/>
</dbReference>
<feature type="compositionally biased region" description="Polar residues" evidence="3">
    <location>
        <begin position="1052"/>
        <end position="1071"/>
    </location>
</feature>
<feature type="region of interest" description="Disordered" evidence="3">
    <location>
        <begin position="1472"/>
        <end position="1544"/>
    </location>
</feature>
<dbReference type="InterPro" id="IPR000387">
    <property type="entry name" value="Tyr_Pase_dom"/>
</dbReference>
<feature type="compositionally biased region" description="Basic residues" evidence="3">
    <location>
        <begin position="1509"/>
        <end position="1518"/>
    </location>
</feature>
<dbReference type="SUPFAM" id="SSF52821">
    <property type="entry name" value="Rhodanese/Cell cycle control phosphatase"/>
    <property type="match status" value="1"/>
</dbReference>
<feature type="region of interest" description="Disordered" evidence="3">
    <location>
        <begin position="107"/>
        <end position="164"/>
    </location>
</feature>
<dbReference type="InterPro" id="IPR003595">
    <property type="entry name" value="Tyr_Pase_cat"/>
</dbReference>
<evidence type="ECO:0000256" key="1">
    <source>
        <dbReference type="ARBA" id="ARBA00009649"/>
    </source>
</evidence>
<dbReference type="Gene3D" id="3.90.190.10">
    <property type="entry name" value="Protein tyrosine phosphatase superfamily"/>
    <property type="match status" value="2"/>
</dbReference>
<dbReference type="Pfam" id="PF00102">
    <property type="entry name" value="Y_phosphatase"/>
    <property type="match status" value="2"/>
</dbReference>
<name>A0A9P3GM90_9APHY</name>
<feature type="compositionally biased region" description="Basic residues" evidence="3">
    <location>
        <begin position="589"/>
        <end position="599"/>
    </location>
</feature>
<dbReference type="PANTHER" id="PTHR19134:SF561">
    <property type="entry name" value="PROTEIN TYROSINE PHOSPHATASE 36E, ISOFORM A"/>
    <property type="match status" value="1"/>
</dbReference>
<feature type="region of interest" description="Disordered" evidence="3">
    <location>
        <begin position="409"/>
        <end position="442"/>
    </location>
</feature>